<evidence type="ECO:0000313" key="1">
    <source>
        <dbReference type="EMBL" id="XFO75411.1"/>
    </source>
</evidence>
<dbReference type="EMBL" id="CP155571">
    <property type="protein sequence ID" value="XFO75411.1"/>
    <property type="molecule type" value="Genomic_DNA"/>
</dbReference>
<protein>
    <recommendedName>
        <fullName evidence="3">SipL SPOCS domain-containing protein</fullName>
    </recommendedName>
</protein>
<evidence type="ECO:0008006" key="3">
    <source>
        <dbReference type="Google" id="ProtNLM"/>
    </source>
</evidence>
<sequence length="108" mass="11871">MRNHTDNDHIIIGSATVLVNVGETPLALIGTIKKITVLEHLERKDDTEKVIVLGTVNVREREEFLIMDVTNAILPEDFPLTIAQLTAGDVAIQLDFVILILPVEVACS</sequence>
<name>A0ABZ3JB95_SPOA4</name>
<proteinExistence type="predicted"/>
<evidence type="ECO:0000313" key="2">
    <source>
        <dbReference type="Proteomes" id="UP000216052"/>
    </source>
</evidence>
<reference evidence="1" key="1">
    <citation type="submission" date="2024-05" db="EMBL/GenBank/DDBJ databases">
        <title>Isolation and characterization of Sporomusa carbonis sp. nov., a carboxydotrophic hydrogenogen in the genus of Sporomusa isolated from a charcoal burning pile.</title>
        <authorList>
            <person name="Boeer T."/>
            <person name="Rosenbaum F."/>
            <person name="Eysell L."/>
            <person name="Mueller V."/>
            <person name="Daniel R."/>
            <person name="Poehlein A."/>
        </authorList>
    </citation>
    <scope>NUCLEOTIDE SEQUENCE [LARGE SCALE GENOMIC DNA]</scope>
    <source>
        <strain evidence="1">DSM 3132</strain>
    </source>
</reference>
<dbReference type="Proteomes" id="UP000216052">
    <property type="component" value="Chromosome"/>
</dbReference>
<keyword evidence="2" id="KW-1185">Reference proteome</keyword>
<dbReference type="RefSeq" id="WP_093793399.1">
    <property type="nucleotide sequence ID" value="NZ_CP155571.1"/>
</dbReference>
<accession>A0ABZ3JB95</accession>
<organism evidence="1 2">
    <name type="scientific">Sporomusa acidovorans (strain ATCC 49682 / DSM 3132 / Mol)</name>
    <dbReference type="NCBI Taxonomy" id="1123286"/>
    <lineage>
        <taxon>Bacteria</taxon>
        <taxon>Bacillati</taxon>
        <taxon>Bacillota</taxon>
        <taxon>Negativicutes</taxon>
        <taxon>Selenomonadales</taxon>
        <taxon>Sporomusaceae</taxon>
        <taxon>Sporomusa</taxon>
    </lineage>
</organism>
<gene>
    <name evidence="1" type="ORF">SPACI_055310</name>
</gene>